<reference evidence="1 2" key="2">
    <citation type="journal article" date="2016" name="Science">
        <title>A bacterium that degrades and assimilates poly(ethylene terephthalate).</title>
        <authorList>
            <person name="Yoshida S."/>
            <person name="Hiraga K."/>
            <person name="Takehana T."/>
            <person name="Taniguchi I."/>
            <person name="Yamaji H."/>
            <person name="Maeda Y."/>
            <person name="Toyohara K."/>
            <person name="Miyamoto K."/>
            <person name="Kimura Y."/>
            <person name="Oda K."/>
        </authorList>
    </citation>
    <scope>NUCLEOTIDE SEQUENCE [LARGE SCALE GENOMIC DNA]</scope>
    <source>
        <strain evidence="2">NBRC 110686 / TISTR 2288 / 201-F6</strain>
    </source>
</reference>
<dbReference type="AlphaFoldDB" id="A0A0K8NXC6"/>
<keyword evidence="1" id="KW-0548">Nucleotidyltransferase</keyword>
<gene>
    <name evidence="1" type="ORF">ISF6_5049</name>
</gene>
<dbReference type="Gene3D" id="3.40.50.10110">
    <property type="entry name" value="DNA polymerase III subunit chi"/>
    <property type="match status" value="1"/>
</dbReference>
<dbReference type="SUPFAM" id="SSF102400">
    <property type="entry name" value="DNA polymerase III chi subunit"/>
    <property type="match status" value="1"/>
</dbReference>
<dbReference type="EC" id="2.7.7.7" evidence="1"/>
<dbReference type="Pfam" id="PF04364">
    <property type="entry name" value="DNA_pol3_chi"/>
    <property type="match status" value="1"/>
</dbReference>
<dbReference type="PANTHER" id="PTHR38767">
    <property type="entry name" value="DNA POLYMERASE III SUBUNIT CHI"/>
    <property type="match status" value="1"/>
</dbReference>
<dbReference type="InterPro" id="IPR007459">
    <property type="entry name" value="DNA_pol3_chi"/>
</dbReference>
<evidence type="ECO:0000313" key="1">
    <source>
        <dbReference type="EMBL" id="GAP34580.1"/>
    </source>
</evidence>
<dbReference type="GO" id="GO:0032298">
    <property type="term" value="P:positive regulation of DNA-templated DNA replication initiation"/>
    <property type="evidence" value="ECO:0007669"/>
    <property type="project" value="TreeGrafter"/>
</dbReference>
<organism evidence="1 2">
    <name type="scientific">Piscinibacter sakaiensis</name>
    <name type="common">Ideonella sakaiensis</name>
    <dbReference type="NCBI Taxonomy" id="1547922"/>
    <lineage>
        <taxon>Bacteria</taxon>
        <taxon>Pseudomonadati</taxon>
        <taxon>Pseudomonadota</taxon>
        <taxon>Betaproteobacteria</taxon>
        <taxon>Burkholderiales</taxon>
        <taxon>Sphaerotilaceae</taxon>
        <taxon>Piscinibacter</taxon>
    </lineage>
</organism>
<dbReference type="PANTHER" id="PTHR38767:SF1">
    <property type="entry name" value="DNA POLYMERASE III SUBUNIT CHI"/>
    <property type="match status" value="1"/>
</dbReference>
<dbReference type="InterPro" id="IPR036768">
    <property type="entry name" value="PolIII_chi_sf"/>
</dbReference>
<dbReference type="GO" id="GO:0003677">
    <property type="term" value="F:DNA binding"/>
    <property type="evidence" value="ECO:0007669"/>
    <property type="project" value="InterPro"/>
</dbReference>
<dbReference type="Proteomes" id="UP000037660">
    <property type="component" value="Unassembled WGS sequence"/>
</dbReference>
<evidence type="ECO:0000313" key="2">
    <source>
        <dbReference type="Proteomes" id="UP000037660"/>
    </source>
</evidence>
<proteinExistence type="predicted"/>
<dbReference type="GO" id="GO:0006260">
    <property type="term" value="P:DNA replication"/>
    <property type="evidence" value="ECO:0007669"/>
    <property type="project" value="InterPro"/>
</dbReference>
<name>A0A0K8NXC6_PISS1</name>
<dbReference type="OrthoDB" id="5297568at2"/>
<reference evidence="2" key="1">
    <citation type="submission" date="2015-07" db="EMBL/GenBank/DDBJ databases">
        <title>Discovery of a poly(ethylene terephthalate assimilation.</title>
        <authorList>
            <person name="Yoshida S."/>
            <person name="Hiraga K."/>
            <person name="Takehana T."/>
            <person name="Taniguchi I."/>
            <person name="Yamaji H."/>
            <person name="Maeda Y."/>
            <person name="Toyohara K."/>
            <person name="Miyamoto K."/>
            <person name="Kimura Y."/>
            <person name="Oda K."/>
        </authorList>
    </citation>
    <scope>NUCLEOTIDE SEQUENCE [LARGE SCALE GENOMIC DNA]</scope>
    <source>
        <strain evidence="2">NBRC 110686 / TISTR 2288 / 201-F6</strain>
    </source>
</reference>
<comment type="caution">
    <text evidence="1">The sequence shown here is derived from an EMBL/GenBank/DDBJ whole genome shotgun (WGS) entry which is preliminary data.</text>
</comment>
<accession>A0A0K8NXC6</accession>
<dbReference type="EMBL" id="BBYR01000008">
    <property type="protein sequence ID" value="GAP34580.1"/>
    <property type="molecule type" value="Genomic_DNA"/>
</dbReference>
<dbReference type="STRING" id="1547922.ISF6_5049"/>
<keyword evidence="1" id="KW-0808">Transferase</keyword>
<dbReference type="RefSeq" id="WP_054018705.1">
    <property type="nucleotide sequence ID" value="NZ_BBYR01000008.1"/>
</dbReference>
<keyword evidence="2" id="KW-1185">Reference proteome</keyword>
<dbReference type="GO" id="GO:0003887">
    <property type="term" value="F:DNA-directed DNA polymerase activity"/>
    <property type="evidence" value="ECO:0007669"/>
    <property type="project" value="UniProtKB-EC"/>
</dbReference>
<sequence>MTEVQFHFNAPDRLVYACRLLRKALRRDTGVAVTGDTQTLDQLDRALWTFGEETDFLPHLRLRADAAAPPPRLRRTPLWLVDAPQQADHLPVLLNLGAAPPAGFEAFERLVEIVGQAAPEREAARARWRHYASRGYPVAGHEVGAA</sequence>
<protein>
    <submittedName>
        <fullName evidence="1">DNA polymerase III, chi subunit</fullName>
        <ecNumber evidence="1">2.7.7.7</ecNumber>
    </submittedName>
</protein>